<dbReference type="InterPro" id="IPR036849">
    <property type="entry name" value="Enolase-like_C_sf"/>
</dbReference>
<name>M0MHL2_9EURY</name>
<dbReference type="SUPFAM" id="SSF51604">
    <property type="entry name" value="Enolase C-terminal domain-like"/>
    <property type="match status" value="1"/>
</dbReference>
<evidence type="ECO:0000313" key="6">
    <source>
        <dbReference type="Proteomes" id="UP000011669"/>
    </source>
</evidence>
<dbReference type="OrthoDB" id="42605at2157"/>
<evidence type="ECO:0000256" key="2">
    <source>
        <dbReference type="ARBA" id="ARBA00005183"/>
    </source>
</evidence>
<reference evidence="5 6" key="1">
    <citation type="journal article" date="2014" name="PLoS Genet.">
        <title>Phylogenetically driven sequencing of extremely halophilic archaea reveals strategies for static and dynamic osmo-response.</title>
        <authorList>
            <person name="Becker E.A."/>
            <person name="Seitzer P.M."/>
            <person name="Tritt A."/>
            <person name="Larsen D."/>
            <person name="Krusor M."/>
            <person name="Yao A.I."/>
            <person name="Wu D."/>
            <person name="Madern D."/>
            <person name="Eisen J.A."/>
            <person name="Darling A.E."/>
            <person name="Facciotti M.T."/>
        </authorList>
    </citation>
    <scope>NUCLEOTIDE SEQUENCE [LARGE SCALE GENOMIC DNA]</scope>
    <source>
        <strain evidence="5 6">DSM 5350</strain>
    </source>
</reference>
<dbReference type="Pfam" id="PF13378">
    <property type="entry name" value="MR_MLE_C"/>
    <property type="match status" value="1"/>
</dbReference>
<accession>M0MHL2</accession>
<dbReference type="Gene3D" id="3.20.20.120">
    <property type="entry name" value="Enolase-like C-terminal domain"/>
    <property type="match status" value="1"/>
</dbReference>
<evidence type="ECO:0000313" key="5">
    <source>
        <dbReference type="EMBL" id="EMA44833.1"/>
    </source>
</evidence>
<dbReference type="AlphaFoldDB" id="M0MHL2"/>
<comment type="caution">
    <text evidence="5">The sequence shown here is derived from an EMBL/GenBank/DDBJ whole genome shotgun (WGS) entry which is preliminary data.</text>
</comment>
<dbReference type="EC" id="4.2.1.40" evidence="3"/>
<evidence type="ECO:0000256" key="3">
    <source>
        <dbReference type="ARBA" id="ARBA00011973"/>
    </source>
</evidence>
<dbReference type="GO" id="GO:0008872">
    <property type="term" value="F:glucarate dehydratase activity"/>
    <property type="evidence" value="ECO:0007669"/>
    <property type="project" value="UniProtKB-EC"/>
</dbReference>
<dbReference type="CDD" id="cd03316">
    <property type="entry name" value="MR_like"/>
    <property type="match status" value="1"/>
</dbReference>
<dbReference type="PANTHER" id="PTHR48080:SF4">
    <property type="entry name" value="GLUCARATE DEHYDRATASE"/>
    <property type="match status" value="1"/>
</dbReference>
<proteinExistence type="predicted"/>
<dbReference type="EMBL" id="AOMD01000021">
    <property type="protein sequence ID" value="EMA44833.1"/>
    <property type="molecule type" value="Genomic_DNA"/>
</dbReference>
<sequence>MEITNVAAETVSVPVVPLDDGGLAPYVTNHGEVESMERVLVRVDTDEGISGWGEMRVFLSPRTTETILEDGIAPWVVGHSPFETESLRRQVFIEYTNVDMFFAPIEIACWDIVGKVLDKPIDELLGGRTAPGLTERTIDPNRQETSRVDVAYCLGILPPAESREHARHAHEQGYSVLKTKAGRDWREDVDRIVAMHDEVDGRLDFRLDPNQGWRFDEAVRVAAALEDAGVYLQYMEQPIRVDAHGTLARLRQRTSQPIGPNEDTYIAHNLRELIERDALDVAVLDMTPAGGIAAVRQLAGIAEDAGVPAAHHCAFDLGIRTAAVLHAVSGIPGFTLPPDTVYYAWEDDVLTERLAVEDGSIAVPDGPGLGVEIDPAKVEEYRVDHD</sequence>
<dbReference type="InterPro" id="IPR013341">
    <property type="entry name" value="Mandelate_racemase_N_dom"/>
</dbReference>
<dbReference type="SFLD" id="SFLDS00001">
    <property type="entry name" value="Enolase"/>
    <property type="match status" value="1"/>
</dbReference>
<dbReference type="InterPro" id="IPR029017">
    <property type="entry name" value="Enolase-like_N"/>
</dbReference>
<organism evidence="5 6">
    <name type="scientific">Halococcus saccharolyticus DSM 5350</name>
    <dbReference type="NCBI Taxonomy" id="1227455"/>
    <lineage>
        <taxon>Archaea</taxon>
        <taxon>Methanobacteriati</taxon>
        <taxon>Methanobacteriota</taxon>
        <taxon>Stenosarchaea group</taxon>
        <taxon>Halobacteria</taxon>
        <taxon>Halobacteriales</taxon>
        <taxon>Halococcaceae</taxon>
        <taxon>Halococcus</taxon>
    </lineage>
</organism>
<dbReference type="InterPro" id="IPR034593">
    <property type="entry name" value="DgoD-like"/>
</dbReference>
<dbReference type="InterPro" id="IPR029065">
    <property type="entry name" value="Enolase_C-like"/>
</dbReference>
<dbReference type="InterPro" id="IPR013342">
    <property type="entry name" value="Mandelate_racemase_C"/>
</dbReference>
<evidence type="ECO:0000256" key="1">
    <source>
        <dbReference type="ARBA" id="ARBA00001426"/>
    </source>
</evidence>
<dbReference type="SMART" id="SM00922">
    <property type="entry name" value="MR_MLE"/>
    <property type="match status" value="1"/>
</dbReference>
<dbReference type="Gene3D" id="3.30.390.10">
    <property type="entry name" value="Enolase-like, N-terminal domain"/>
    <property type="match status" value="1"/>
</dbReference>
<evidence type="ECO:0000259" key="4">
    <source>
        <dbReference type="SMART" id="SM00922"/>
    </source>
</evidence>
<comment type="catalytic activity">
    <reaction evidence="1">
        <text>D-glucarate = 5-dehydro-4-deoxy-D-glucarate + H2O</text>
        <dbReference type="Rhea" id="RHEA:14573"/>
        <dbReference type="ChEBI" id="CHEBI:15377"/>
        <dbReference type="ChEBI" id="CHEBI:30612"/>
        <dbReference type="ChEBI" id="CHEBI:42819"/>
        <dbReference type="EC" id="4.2.1.40"/>
    </reaction>
</comment>
<dbReference type="SUPFAM" id="SSF54826">
    <property type="entry name" value="Enolase N-terminal domain-like"/>
    <property type="match status" value="1"/>
</dbReference>
<dbReference type="InParanoid" id="M0MHL2"/>
<dbReference type="Proteomes" id="UP000011669">
    <property type="component" value="Unassembled WGS sequence"/>
</dbReference>
<keyword evidence="6" id="KW-1185">Reference proteome</keyword>
<protein>
    <recommendedName>
        <fullName evidence="3">glucarate dehydratase</fullName>
        <ecNumber evidence="3">4.2.1.40</ecNumber>
    </recommendedName>
</protein>
<feature type="domain" description="Mandelate racemase/muconate lactonizing enzyme C-terminal" evidence="4">
    <location>
        <begin position="159"/>
        <end position="257"/>
    </location>
</feature>
<dbReference type="PANTHER" id="PTHR48080">
    <property type="entry name" value="D-GALACTONATE DEHYDRATASE-RELATED"/>
    <property type="match status" value="1"/>
</dbReference>
<dbReference type="PATRIC" id="fig|1227455.4.peg.1893"/>
<comment type="pathway">
    <text evidence="2">Carbohydrate acid metabolism; D-glucarate degradation; 2,5-dioxopentanoate from D-glucarate: step 1/2.</text>
</comment>
<gene>
    <name evidence="5" type="ORF">C449_09249</name>
</gene>
<dbReference type="Pfam" id="PF02746">
    <property type="entry name" value="MR_MLE_N"/>
    <property type="match status" value="1"/>
</dbReference>
<dbReference type="RefSeq" id="WP_006077703.1">
    <property type="nucleotide sequence ID" value="NZ_AOMD01000021.1"/>
</dbReference>
<dbReference type="STRING" id="1227455.C449_09249"/>